<accession>A0A518GE82</accession>
<dbReference type="AlphaFoldDB" id="A0A518GE82"/>
<dbReference type="RefSeq" id="WP_145083483.1">
    <property type="nucleotide sequence ID" value="NZ_CP036298.1"/>
</dbReference>
<dbReference type="KEGG" id="ahel:Q31a_52890"/>
<keyword evidence="2" id="KW-1185">Reference proteome</keyword>
<organism evidence="1 2">
    <name type="scientific">Aureliella helgolandensis</name>
    <dbReference type="NCBI Taxonomy" id="2527968"/>
    <lineage>
        <taxon>Bacteria</taxon>
        <taxon>Pseudomonadati</taxon>
        <taxon>Planctomycetota</taxon>
        <taxon>Planctomycetia</taxon>
        <taxon>Pirellulales</taxon>
        <taxon>Pirellulaceae</taxon>
        <taxon>Aureliella</taxon>
    </lineage>
</organism>
<protein>
    <submittedName>
        <fullName evidence="1">Uncharacterized protein</fullName>
    </submittedName>
</protein>
<evidence type="ECO:0000313" key="1">
    <source>
        <dbReference type="EMBL" id="QDV26909.1"/>
    </source>
</evidence>
<sequence length="118" mass="13191">MHAEQLDTPLPSDAEQCRRLWARIEADGHFRVIGIQQHTEYYRWVVQIAVPWCRFARAVASPEQYVEFVQKLQDHLATSVAATKIVVNPVDAVAAVVAAPSEASSGCNLETRQLSLFD</sequence>
<gene>
    <name evidence="1" type="ORF">Q31a_52890</name>
</gene>
<proteinExistence type="predicted"/>
<name>A0A518GE82_9BACT</name>
<dbReference type="EMBL" id="CP036298">
    <property type="protein sequence ID" value="QDV26909.1"/>
    <property type="molecule type" value="Genomic_DNA"/>
</dbReference>
<dbReference type="Proteomes" id="UP000318017">
    <property type="component" value="Chromosome"/>
</dbReference>
<reference evidence="1 2" key="1">
    <citation type="submission" date="2019-02" db="EMBL/GenBank/DDBJ databases">
        <title>Deep-cultivation of Planctomycetes and their phenomic and genomic characterization uncovers novel biology.</title>
        <authorList>
            <person name="Wiegand S."/>
            <person name="Jogler M."/>
            <person name="Boedeker C."/>
            <person name="Pinto D."/>
            <person name="Vollmers J."/>
            <person name="Rivas-Marin E."/>
            <person name="Kohn T."/>
            <person name="Peeters S.H."/>
            <person name="Heuer A."/>
            <person name="Rast P."/>
            <person name="Oberbeckmann S."/>
            <person name="Bunk B."/>
            <person name="Jeske O."/>
            <person name="Meyerdierks A."/>
            <person name="Storesund J.E."/>
            <person name="Kallscheuer N."/>
            <person name="Luecker S."/>
            <person name="Lage O.M."/>
            <person name="Pohl T."/>
            <person name="Merkel B.J."/>
            <person name="Hornburger P."/>
            <person name="Mueller R.-W."/>
            <person name="Bruemmer F."/>
            <person name="Labrenz M."/>
            <person name="Spormann A.M."/>
            <person name="Op den Camp H."/>
            <person name="Overmann J."/>
            <person name="Amann R."/>
            <person name="Jetten M.S.M."/>
            <person name="Mascher T."/>
            <person name="Medema M.H."/>
            <person name="Devos D.P."/>
            <person name="Kaster A.-K."/>
            <person name="Ovreas L."/>
            <person name="Rohde M."/>
            <person name="Galperin M.Y."/>
            <person name="Jogler C."/>
        </authorList>
    </citation>
    <scope>NUCLEOTIDE SEQUENCE [LARGE SCALE GENOMIC DNA]</scope>
    <source>
        <strain evidence="1 2">Q31a</strain>
    </source>
</reference>
<evidence type="ECO:0000313" key="2">
    <source>
        <dbReference type="Proteomes" id="UP000318017"/>
    </source>
</evidence>